<feature type="region of interest" description="Disordered" evidence="1">
    <location>
        <begin position="199"/>
        <end position="234"/>
    </location>
</feature>
<evidence type="ECO:0000313" key="3">
    <source>
        <dbReference type="Proteomes" id="UP000615446"/>
    </source>
</evidence>
<evidence type="ECO:0000313" key="2">
    <source>
        <dbReference type="EMBL" id="GES92213.1"/>
    </source>
</evidence>
<organism evidence="2 3">
    <name type="scientific">Rhizophagus clarus</name>
    <dbReference type="NCBI Taxonomy" id="94130"/>
    <lineage>
        <taxon>Eukaryota</taxon>
        <taxon>Fungi</taxon>
        <taxon>Fungi incertae sedis</taxon>
        <taxon>Mucoromycota</taxon>
        <taxon>Glomeromycotina</taxon>
        <taxon>Glomeromycetes</taxon>
        <taxon>Glomerales</taxon>
        <taxon>Glomeraceae</taxon>
        <taxon>Rhizophagus</taxon>
    </lineage>
</organism>
<dbReference type="OrthoDB" id="2377626at2759"/>
<accession>A0A8H3LP31</accession>
<gene>
    <name evidence="2" type="ORF">RCL2_001900000</name>
</gene>
<dbReference type="EMBL" id="BLAL01000215">
    <property type="protein sequence ID" value="GES92213.1"/>
    <property type="molecule type" value="Genomic_DNA"/>
</dbReference>
<feature type="compositionally biased region" description="Basic and acidic residues" evidence="1">
    <location>
        <begin position="202"/>
        <end position="222"/>
    </location>
</feature>
<dbReference type="Proteomes" id="UP000615446">
    <property type="component" value="Unassembled WGS sequence"/>
</dbReference>
<evidence type="ECO:0000256" key="1">
    <source>
        <dbReference type="SAM" id="MobiDB-lite"/>
    </source>
</evidence>
<name>A0A8H3LP31_9GLOM</name>
<evidence type="ECO:0008006" key="4">
    <source>
        <dbReference type="Google" id="ProtNLM"/>
    </source>
</evidence>
<dbReference type="AlphaFoldDB" id="A0A8H3LP31"/>
<protein>
    <recommendedName>
        <fullName evidence="4">MADF domain-containing protein</fullName>
    </recommendedName>
</protein>
<proteinExistence type="predicted"/>
<comment type="caution">
    <text evidence="2">The sequence shown here is derived from an EMBL/GenBank/DDBJ whole genome shotgun (WGS) entry which is preliminary data.</text>
</comment>
<reference evidence="2" key="1">
    <citation type="submission" date="2019-10" db="EMBL/GenBank/DDBJ databases">
        <title>Conservation and host-specific expression of non-tandemly repeated heterogenous ribosome RNA gene in arbuscular mycorrhizal fungi.</title>
        <authorList>
            <person name="Maeda T."/>
            <person name="Kobayashi Y."/>
            <person name="Nakagawa T."/>
            <person name="Ezawa T."/>
            <person name="Yamaguchi K."/>
            <person name="Bino T."/>
            <person name="Nishimoto Y."/>
            <person name="Shigenobu S."/>
            <person name="Kawaguchi M."/>
        </authorList>
    </citation>
    <scope>NUCLEOTIDE SEQUENCE</scope>
    <source>
        <strain evidence="2">HR1</strain>
    </source>
</reference>
<sequence>MPKANKKKTLAPVPAIHTPPFTNLTNNLPLQQKQQTNILSQQYQINNSSLLQQNNLSLQQLQQLQYDITDSLNDTTRYEMVALPSHIVHHDNSQFSNVVAPTAIVTESSSIPISTHITHPLIKLTDGFHQKFERTKASIQQKWDSLLQKYRDIKDKISRTGEEPIQNEWEFFCDMDEYLKEDPSITAPITVDSIHGVKHKIQKPENQDEENKLKPLLNHEKSIPSCFRDSAKTA</sequence>